<reference evidence="3" key="3">
    <citation type="submission" date="2015-06" db="UniProtKB">
        <authorList>
            <consortium name="EnsemblProtists"/>
        </authorList>
    </citation>
    <scope>IDENTIFICATION</scope>
</reference>
<evidence type="ECO:0000313" key="2">
    <source>
        <dbReference type="EMBL" id="EKX42716.1"/>
    </source>
</evidence>
<evidence type="ECO:0000256" key="1">
    <source>
        <dbReference type="SAM" id="Phobius"/>
    </source>
</evidence>
<reference evidence="4" key="2">
    <citation type="submission" date="2012-11" db="EMBL/GenBank/DDBJ databases">
        <authorList>
            <person name="Kuo A."/>
            <person name="Curtis B.A."/>
            <person name="Tanifuji G."/>
            <person name="Burki F."/>
            <person name="Gruber A."/>
            <person name="Irimia M."/>
            <person name="Maruyama S."/>
            <person name="Arias M.C."/>
            <person name="Ball S.G."/>
            <person name="Gile G.H."/>
            <person name="Hirakawa Y."/>
            <person name="Hopkins J.F."/>
            <person name="Rensing S.A."/>
            <person name="Schmutz J."/>
            <person name="Symeonidi A."/>
            <person name="Elias M."/>
            <person name="Eveleigh R.J."/>
            <person name="Herman E.K."/>
            <person name="Klute M.J."/>
            <person name="Nakayama T."/>
            <person name="Obornik M."/>
            <person name="Reyes-Prieto A."/>
            <person name="Armbrust E.V."/>
            <person name="Aves S.J."/>
            <person name="Beiko R.G."/>
            <person name="Coutinho P."/>
            <person name="Dacks J.B."/>
            <person name="Durnford D.G."/>
            <person name="Fast N.M."/>
            <person name="Green B.R."/>
            <person name="Grisdale C."/>
            <person name="Hempe F."/>
            <person name="Henrissat B."/>
            <person name="Hoppner M.P."/>
            <person name="Ishida K.-I."/>
            <person name="Kim E."/>
            <person name="Koreny L."/>
            <person name="Kroth P.G."/>
            <person name="Liu Y."/>
            <person name="Malik S.-B."/>
            <person name="Maier U.G."/>
            <person name="McRose D."/>
            <person name="Mock T."/>
            <person name="Neilson J.A."/>
            <person name="Onodera N.T."/>
            <person name="Poole A.M."/>
            <person name="Pritham E.J."/>
            <person name="Richards T.A."/>
            <person name="Rocap G."/>
            <person name="Roy S.W."/>
            <person name="Sarai C."/>
            <person name="Schaack S."/>
            <person name="Shirato S."/>
            <person name="Slamovits C.H."/>
            <person name="Spencer D.F."/>
            <person name="Suzuki S."/>
            <person name="Worden A.Z."/>
            <person name="Zauner S."/>
            <person name="Barry K."/>
            <person name="Bell C."/>
            <person name="Bharti A.K."/>
            <person name="Crow J.A."/>
            <person name="Grimwood J."/>
            <person name="Kramer R."/>
            <person name="Lindquist E."/>
            <person name="Lucas S."/>
            <person name="Salamov A."/>
            <person name="McFadden G.I."/>
            <person name="Lane C.E."/>
            <person name="Keeling P.J."/>
            <person name="Gray M.W."/>
            <person name="Grigoriev I.V."/>
            <person name="Archibald J.M."/>
        </authorList>
    </citation>
    <scope>NUCLEOTIDE SEQUENCE</scope>
    <source>
        <strain evidence="4">CCMP2712</strain>
    </source>
</reference>
<keyword evidence="1" id="KW-1133">Transmembrane helix</keyword>
<protein>
    <submittedName>
        <fullName evidence="2 3">Uncharacterized protein</fullName>
    </submittedName>
</protein>
<organism evidence="2">
    <name type="scientific">Guillardia theta (strain CCMP2712)</name>
    <name type="common">Cryptophyte</name>
    <dbReference type="NCBI Taxonomy" id="905079"/>
    <lineage>
        <taxon>Eukaryota</taxon>
        <taxon>Cryptophyceae</taxon>
        <taxon>Pyrenomonadales</taxon>
        <taxon>Geminigeraceae</taxon>
        <taxon>Guillardia</taxon>
    </lineage>
</organism>
<keyword evidence="1" id="KW-0812">Transmembrane</keyword>
<proteinExistence type="predicted"/>
<evidence type="ECO:0000313" key="3">
    <source>
        <dbReference type="EnsemblProtists" id="EKX42716"/>
    </source>
</evidence>
<dbReference type="KEGG" id="gtt:GUITHDRAFT_111387"/>
<dbReference type="Proteomes" id="UP000011087">
    <property type="component" value="Unassembled WGS sequence"/>
</dbReference>
<accession>L1J2G1</accession>
<feature type="transmembrane region" description="Helical" evidence="1">
    <location>
        <begin position="32"/>
        <end position="50"/>
    </location>
</feature>
<reference evidence="2 4" key="1">
    <citation type="journal article" date="2012" name="Nature">
        <title>Algal genomes reveal evolutionary mosaicism and the fate of nucleomorphs.</title>
        <authorList>
            <consortium name="DOE Joint Genome Institute"/>
            <person name="Curtis B.A."/>
            <person name="Tanifuji G."/>
            <person name="Burki F."/>
            <person name="Gruber A."/>
            <person name="Irimia M."/>
            <person name="Maruyama S."/>
            <person name="Arias M.C."/>
            <person name="Ball S.G."/>
            <person name="Gile G.H."/>
            <person name="Hirakawa Y."/>
            <person name="Hopkins J.F."/>
            <person name="Kuo A."/>
            <person name="Rensing S.A."/>
            <person name="Schmutz J."/>
            <person name="Symeonidi A."/>
            <person name="Elias M."/>
            <person name="Eveleigh R.J."/>
            <person name="Herman E.K."/>
            <person name="Klute M.J."/>
            <person name="Nakayama T."/>
            <person name="Obornik M."/>
            <person name="Reyes-Prieto A."/>
            <person name="Armbrust E.V."/>
            <person name="Aves S.J."/>
            <person name="Beiko R.G."/>
            <person name="Coutinho P."/>
            <person name="Dacks J.B."/>
            <person name="Durnford D.G."/>
            <person name="Fast N.M."/>
            <person name="Green B.R."/>
            <person name="Grisdale C.J."/>
            <person name="Hempel F."/>
            <person name="Henrissat B."/>
            <person name="Hoppner M.P."/>
            <person name="Ishida K."/>
            <person name="Kim E."/>
            <person name="Koreny L."/>
            <person name="Kroth P.G."/>
            <person name="Liu Y."/>
            <person name="Malik S.B."/>
            <person name="Maier U.G."/>
            <person name="McRose D."/>
            <person name="Mock T."/>
            <person name="Neilson J.A."/>
            <person name="Onodera N.T."/>
            <person name="Poole A.M."/>
            <person name="Pritham E.J."/>
            <person name="Richards T.A."/>
            <person name="Rocap G."/>
            <person name="Roy S.W."/>
            <person name="Sarai C."/>
            <person name="Schaack S."/>
            <person name="Shirato S."/>
            <person name="Slamovits C.H."/>
            <person name="Spencer D.F."/>
            <person name="Suzuki S."/>
            <person name="Worden A.Z."/>
            <person name="Zauner S."/>
            <person name="Barry K."/>
            <person name="Bell C."/>
            <person name="Bharti A.K."/>
            <person name="Crow J.A."/>
            <person name="Grimwood J."/>
            <person name="Kramer R."/>
            <person name="Lindquist E."/>
            <person name="Lucas S."/>
            <person name="Salamov A."/>
            <person name="McFadden G.I."/>
            <person name="Lane C.E."/>
            <person name="Keeling P.J."/>
            <person name="Gray M.W."/>
            <person name="Grigoriev I.V."/>
            <person name="Archibald J.M."/>
        </authorList>
    </citation>
    <scope>NUCLEOTIDE SEQUENCE</scope>
    <source>
        <strain evidence="2 4">CCMP2712</strain>
    </source>
</reference>
<dbReference type="EnsemblProtists" id="EKX42716">
    <property type="protein sequence ID" value="EKX42716"/>
    <property type="gene ID" value="GUITHDRAFT_111387"/>
</dbReference>
<feature type="transmembrane region" description="Helical" evidence="1">
    <location>
        <begin position="56"/>
        <end position="73"/>
    </location>
</feature>
<keyword evidence="4" id="KW-1185">Reference proteome</keyword>
<gene>
    <name evidence="2" type="ORF">GUITHDRAFT_111387</name>
</gene>
<evidence type="ECO:0000313" key="4">
    <source>
        <dbReference type="Proteomes" id="UP000011087"/>
    </source>
</evidence>
<sequence length="174" mass="19878">MKASEEGRRRWRKMLEESSRSLDSLHDRTRKIWTIVGVGVLYLLFKLSRSSGRSEFVGRIVLIGTIILVFNLSKKTSSGKGKPLASSLIQEMQDSAKKITQELRDSSPAAKPWLAATSNQQTIECLERKEQLLDAKMEDMRRLLRIDAQQIVSFRDDFTSKREQERQSSSTDTA</sequence>
<dbReference type="HOGENOM" id="CLU_1542967_0_0_1"/>
<keyword evidence="1" id="KW-0472">Membrane</keyword>
<dbReference type="AlphaFoldDB" id="L1J2G1"/>
<dbReference type="PaxDb" id="55529-EKX42716"/>
<name>L1J2G1_GUITC</name>
<dbReference type="GeneID" id="17299387"/>
<dbReference type="EMBL" id="JH993015">
    <property type="protein sequence ID" value="EKX42716.1"/>
    <property type="molecule type" value="Genomic_DNA"/>
</dbReference>
<dbReference type="RefSeq" id="XP_005829696.1">
    <property type="nucleotide sequence ID" value="XM_005829639.1"/>
</dbReference>